<reference evidence="2" key="1">
    <citation type="submission" date="2022-11" db="UniProtKB">
        <authorList>
            <consortium name="WormBaseParasite"/>
        </authorList>
    </citation>
    <scope>IDENTIFICATION</scope>
</reference>
<proteinExistence type="predicted"/>
<evidence type="ECO:0000313" key="1">
    <source>
        <dbReference type="Proteomes" id="UP000887576"/>
    </source>
</evidence>
<protein>
    <submittedName>
        <fullName evidence="2">Uncharacterized protein</fullName>
    </submittedName>
</protein>
<evidence type="ECO:0000313" key="2">
    <source>
        <dbReference type="WBParaSite" id="JU765_v2.g16349.t1"/>
    </source>
</evidence>
<accession>A0AC34QHT4</accession>
<organism evidence="1 2">
    <name type="scientific">Panagrolaimus sp. JU765</name>
    <dbReference type="NCBI Taxonomy" id="591449"/>
    <lineage>
        <taxon>Eukaryota</taxon>
        <taxon>Metazoa</taxon>
        <taxon>Ecdysozoa</taxon>
        <taxon>Nematoda</taxon>
        <taxon>Chromadorea</taxon>
        <taxon>Rhabditida</taxon>
        <taxon>Tylenchina</taxon>
        <taxon>Panagrolaimomorpha</taxon>
        <taxon>Panagrolaimoidea</taxon>
        <taxon>Panagrolaimidae</taxon>
        <taxon>Panagrolaimus</taxon>
    </lineage>
</organism>
<dbReference type="Proteomes" id="UP000887576">
    <property type="component" value="Unplaced"/>
</dbReference>
<sequence>MPAHLIDENASSRSVSSVALKYGLSCTAAMVAETVTYPLDITKTRLQTHSGIEGAKQKSRGMFKVTYNIARHEGLLSLWQGLRPAIFRHYIYTGIRMGAYEVIRSTWTESKDKAKFTVWKSMFSGLVSGAIAQFVASPMDLVKVQMQMEGLRARKNLPPRFRSTWHACVSLYRSNGIAGLWIGWIPNCQRAALLNMADLATYDRTKHWILDNTSFGDDVWTHGFCSALSGLAAATVSTPADVVKTRIMDQLRHMHDHKDPAQARIYKGSLDCLMHIIRTEGFMALYRGFLPTYIRMAPWSLTFWISYEKIRYLTGASSF</sequence>
<dbReference type="WBParaSite" id="JU765_v2.g16349.t1">
    <property type="protein sequence ID" value="JU765_v2.g16349.t1"/>
    <property type="gene ID" value="JU765_v2.g16349"/>
</dbReference>
<name>A0AC34QHT4_9BILA</name>